<organism evidence="1">
    <name type="scientific">Ackermannviridae sp</name>
    <dbReference type="NCBI Taxonomy" id="2831612"/>
    <lineage>
        <taxon>Viruses</taxon>
        <taxon>Duplodnaviria</taxon>
        <taxon>Heunggongvirae</taxon>
        <taxon>Uroviricota</taxon>
        <taxon>Caudoviricetes</taxon>
        <taxon>Pantevenvirales</taxon>
        <taxon>Ackermannviridae</taxon>
    </lineage>
</organism>
<sequence length="137" mass="15153">MSGAQNPLNVCPYWVGDILTTMSKIQPAQRWPGTTWEQITDCMLRAADSTHPAGSTGGAWEVTQTVEQLARHTHAYASFQKGYPSSYSEADLYITPVGRVPYNPRVQQGTESSSTGDSKPMPITNKYTACYMWKRTG</sequence>
<accession>A0A8S5VLC9</accession>
<evidence type="ECO:0000313" key="1">
    <source>
        <dbReference type="EMBL" id="DAG91113.1"/>
    </source>
</evidence>
<protein>
    <submittedName>
        <fullName evidence="1">Baseplate protein</fullName>
    </submittedName>
</protein>
<name>A0A8S5VLC9_9CAUD</name>
<reference evidence="1" key="1">
    <citation type="journal article" date="2021" name="Proc. Natl. Acad. Sci. U.S.A.">
        <title>A Catalog of Tens of Thousands of Viruses from Human Metagenomes Reveals Hidden Associations with Chronic Diseases.</title>
        <authorList>
            <person name="Tisza M.J."/>
            <person name="Buck C.B."/>
        </authorList>
    </citation>
    <scope>NUCLEOTIDE SEQUENCE</scope>
    <source>
        <strain evidence="1">Ctxg113</strain>
    </source>
</reference>
<dbReference type="EMBL" id="BK035285">
    <property type="protein sequence ID" value="DAG91113.1"/>
    <property type="molecule type" value="Genomic_DNA"/>
</dbReference>
<proteinExistence type="predicted"/>